<dbReference type="Proteomes" id="UP000446657">
    <property type="component" value="Unassembled WGS sequence"/>
</dbReference>
<sequence length="118" mass="13536">MKNIQIGAALKTMRKNRGWTIHDVVVQLNDLYNIAVAEKTVYGWESDQAYPRTETLLLLCELYQSDTFTGNLLHIPADKSFPITADERHVIEMYRRHPELQSAVKRVLDVPVKKPSAN</sequence>
<dbReference type="Proteomes" id="UP000049979">
    <property type="component" value="Unassembled WGS sequence"/>
</dbReference>
<dbReference type="SUPFAM" id="SSF47413">
    <property type="entry name" value="lambda repressor-like DNA-binding domains"/>
    <property type="match status" value="1"/>
</dbReference>
<name>A0A0M6WGY6_9FIRM</name>
<evidence type="ECO:0000313" key="4">
    <source>
        <dbReference type="Proteomes" id="UP000049979"/>
    </source>
</evidence>
<reference evidence="3 6" key="3">
    <citation type="journal article" date="2019" name="Nat. Med.">
        <title>A library of human gut bacterial isolates paired with longitudinal multiomics data enables mechanistic microbiome research.</title>
        <authorList>
            <person name="Poyet M."/>
            <person name="Groussin M."/>
            <person name="Gibbons S.M."/>
            <person name="Avila-Pacheco J."/>
            <person name="Jiang X."/>
            <person name="Kearney S.M."/>
            <person name="Perrotta A.R."/>
            <person name="Berdy B."/>
            <person name="Zhao S."/>
            <person name="Lieberman T.D."/>
            <person name="Swanson P.K."/>
            <person name="Smith M."/>
            <person name="Roesemann S."/>
            <person name="Alexander J.E."/>
            <person name="Rich S.A."/>
            <person name="Livny J."/>
            <person name="Vlamakis H."/>
            <person name="Clish C."/>
            <person name="Bullock K."/>
            <person name="Deik A."/>
            <person name="Scott J."/>
            <person name="Pierce K.A."/>
            <person name="Xavier R.J."/>
            <person name="Alm E.J."/>
        </authorList>
    </citation>
    <scope>NUCLEOTIDE SEQUENCE [LARGE SCALE GENOMIC DNA]</scope>
    <source>
        <strain evidence="3 6">BIOML-A1</strain>
    </source>
</reference>
<dbReference type="OrthoDB" id="1770272at2"/>
<dbReference type="AlphaFoldDB" id="A0A0M6WGY6"/>
<dbReference type="Proteomes" id="UP000095495">
    <property type="component" value="Unassembled WGS sequence"/>
</dbReference>
<dbReference type="GO" id="GO:0003677">
    <property type="term" value="F:DNA binding"/>
    <property type="evidence" value="ECO:0007669"/>
    <property type="project" value="InterPro"/>
</dbReference>
<dbReference type="InterPro" id="IPR010982">
    <property type="entry name" value="Lambda_DNA-bd_dom_sf"/>
</dbReference>
<gene>
    <name evidence="2" type="ORF">ERS852420_00327</name>
    <name evidence="3" type="ORF">GMD30_04755</name>
    <name evidence="1" type="ORF">M72_21591</name>
</gene>
<protein>
    <submittedName>
        <fullName evidence="3">XRE family transcriptional regulator</fullName>
    </submittedName>
</protein>
<dbReference type="EMBL" id="WNAL01000007">
    <property type="protein sequence ID" value="MTR81035.1"/>
    <property type="molecule type" value="Genomic_DNA"/>
</dbReference>
<keyword evidence="4" id="KW-1185">Reference proteome</keyword>
<dbReference type="EMBL" id="CYXV01000001">
    <property type="protein sequence ID" value="CUM73330.1"/>
    <property type="molecule type" value="Genomic_DNA"/>
</dbReference>
<dbReference type="RefSeq" id="WP_055067197.1">
    <property type="nucleotide sequence ID" value="NZ_CP173697.1"/>
</dbReference>
<proteinExistence type="predicted"/>
<evidence type="ECO:0000313" key="2">
    <source>
        <dbReference type="EMBL" id="CUM73330.1"/>
    </source>
</evidence>
<evidence type="ECO:0000313" key="6">
    <source>
        <dbReference type="Proteomes" id="UP000446657"/>
    </source>
</evidence>
<dbReference type="EMBL" id="CVRR01000006">
    <property type="protein sequence ID" value="CRL34542.1"/>
    <property type="molecule type" value="Genomic_DNA"/>
</dbReference>
<reference evidence="4" key="2">
    <citation type="submission" date="2015-05" db="EMBL/GenBank/DDBJ databases">
        <authorList>
            <consortium name="Pathogen Informatics"/>
        </authorList>
    </citation>
    <scope>NUCLEOTIDE SEQUENCE [LARGE SCALE GENOMIC DNA]</scope>
    <source>
        <strain evidence="2 5">2789STDY5608863</strain>
        <strain evidence="4">M72</strain>
    </source>
</reference>
<evidence type="ECO:0000313" key="3">
    <source>
        <dbReference type="EMBL" id="MTR81035.1"/>
    </source>
</evidence>
<evidence type="ECO:0000313" key="1">
    <source>
        <dbReference type="EMBL" id="CRL34542.1"/>
    </source>
</evidence>
<organism evidence="1 4">
    <name type="scientific">Roseburia faecis</name>
    <dbReference type="NCBI Taxonomy" id="301302"/>
    <lineage>
        <taxon>Bacteria</taxon>
        <taxon>Bacillati</taxon>
        <taxon>Bacillota</taxon>
        <taxon>Clostridia</taxon>
        <taxon>Lachnospirales</taxon>
        <taxon>Lachnospiraceae</taxon>
        <taxon>Roseburia</taxon>
    </lineage>
</organism>
<reference evidence="1" key="1">
    <citation type="submission" date="2015-05" db="EMBL/GenBank/DDBJ databases">
        <authorList>
            <person name="Wang D.B."/>
            <person name="Wang M."/>
        </authorList>
    </citation>
    <scope>NUCLEOTIDE SEQUENCE [LARGE SCALE GENOMIC DNA]</scope>
    <source>
        <strain evidence="1">M72</strain>
    </source>
</reference>
<accession>A0A0M6WGY6</accession>
<dbReference type="STRING" id="301302.ERS852420_00327"/>
<evidence type="ECO:0000313" key="5">
    <source>
        <dbReference type="Proteomes" id="UP000095495"/>
    </source>
</evidence>
<dbReference type="Gene3D" id="1.10.260.40">
    <property type="entry name" value="lambda repressor-like DNA-binding domains"/>
    <property type="match status" value="1"/>
</dbReference>